<proteinExistence type="predicted"/>
<evidence type="ECO:0000313" key="1">
    <source>
        <dbReference type="EMBL" id="CAE6424233.1"/>
    </source>
</evidence>
<organism evidence="1 2">
    <name type="scientific">Rhizoctonia solani</name>
    <dbReference type="NCBI Taxonomy" id="456999"/>
    <lineage>
        <taxon>Eukaryota</taxon>
        <taxon>Fungi</taxon>
        <taxon>Dikarya</taxon>
        <taxon>Basidiomycota</taxon>
        <taxon>Agaricomycotina</taxon>
        <taxon>Agaricomycetes</taxon>
        <taxon>Cantharellales</taxon>
        <taxon>Ceratobasidiaceae</taxon>
        <taxon>Rhizoctonia</taxon>
    </lineage>
</organism>
<reference evidence="1" key="1">
    <citation type="submission" date="2021-01" db="EMBL/GenBank/DDBJ databases">
        <authorList>
            <person name="Kaushik A."/>
        </authorList>
    </citation>
    <scope>NUCLEOTIDE SEQUENCE</scope>
    <source>
        <strain evidence="1">AG4-R118</strain>
    </source>
</reference>
<comment type="caution">
    <text evidence="1">The sequence shown here is derived from an EMBL/GenBank/DDBJ whole genome shotgun (WGS) entry which is preliminary data.</text>
</comment>
<dbReference type="EMBL" id="CAJMWX010000710">
    <property type="protein sequence ID" value="CAE6424233.1"/>
    <property type="molecule type" value="Genomic_DNA"/>
</dbReference>
<evidence type="ECO:0008006" key="3">
    <source>
        <dbReference type="Google" id="ProtNLM"/>
    </source>
</evidence>
<dbReference type="Proteomes" id="UP000663888">
    <property type="component" value="Unassembled WGS sequence"/>
</dbReference>
<gene>
    <name evidence="1" type="ORF">RDB_LOCUS26089</name>
</gene>
<accession>A0A8H2XG62</accession>
<dbReference type="AlphaFoldDB" id="A0A8H2XG62"/>
<sequence length="143" mass="16218">MPLKALFLWLDMDNDLVVEHPATYLWGTYPQLRCLSLLNIFGVPELKILPKIAKACPNLERLRINFSGLIDPYEQPIDMDTGCVDHTAHQLIEIESHTPVGCPSNTGGSFQERWITSCHNLSSFLKAIWPNASFIPLSYEEFT</sequence>
<name>A0A8H2XG62_9AGAM</name>
<protein>
    <recommendedName>
        <fullName evidence="3">F-box domain-containing protein</fullName>
    </recommendedName>
</protein>
<evidence type="ECO:0000313" key="2">
    <source>
        <dbReference type="Proteomes" id="UP000663888"/>
    </source>
</evidence>
<feature type="non-terminal residue" evidence="1">
    <location>
        <position position="1"/>
    </location>
</feature>